<sequence>MGILWLLDATLQLQPLMFTKLFPEEVVLPAFESLPFKAFFIGTLYPLILSHVFVFNLFVFCVQALLGFLVIVYHKSALTLSCAWSFLVWVFGEGFGGIFVTPPSVLLGFPGAALLYFWLSLILIFWERCPQLRCFAGIFLLAFSFLQFDTVMFTQNFQSAVFSGDALPKELVPSIEFVKVFASSYPVLMNLLEILLNFISSLIIKKRGFVVVISYLVFVWYFAQNLGGILTGIGTDPNSAPLIALLSYASYKSERVFELRTAGLKCLPMLRLCLHFLNILRVLEFQFSHDVAHFPVEVLAIKGVEENLTLIGIALIYHSNFC</sequence>
<dbReference type="AlphaFoldDB" id="A0A2R6BYU3"/>
<evidence type="ECO:0000313" key="2">
    <source>
        <dbReference type="EMBL" id="PSO03777.1"/>
    </source>
</evidence>
<evidence type="ECO:0000313" key="3">
    <source>
        <dbReference type="Proteomes" id="UP000240582"/>
    </source>
</evidence>
<dbReference type="Proteomes" id="UP000240582">
    <property type="component" value="Unassembled WGS sequence"/>
</dbReference>
<feature type="transmembrane region" description="Helical" evidence="1">
    <location>
        <begin position="177"/>
        <end position="196"/>
    </location>
</feature>
<accession>A0A2R6BYU3</accession>
<name>A0A2R6BYU3_9ARCH</name>
<comment type="caution">
    <text evidence="2">The sequence shown here is derived from an EMBL/GenBank/DDBJ whole genome shotgun (WGS) entry which is preliminary data.</text>
</comment>
<feature type="transmembrane region" description="Helical" evidence="1">
    <location>
        <begin position="106"/>
        <end position="126"/>
    </location>
</feature>
<protein>
    <submittedName>
        <fullName evidence="2">Uncharacterized protein</fullName>
    </submittedName>
</protein>
<feature type="transmembrane region" description="Helical" evidence="1">
    <location>
        <begin position="138"/>
        <end position="157"/>
    </location>
</feature>
<feature type="transmembrane region" description="Helical" evidence="1">
    <location>
        <begin position="78"/>
        <end position="100"/>
    </location>
</feature>
<proteinExistence type="predicted"/>
<dbReference type="EMBL" id="NEXN01000071">
    <property type="protein sequence ID" value="PSO03777.1"/>
    <property type="molecule type" value="Genomic_DNA"/>
</dbReference>
<reference evidence="2 3" key="1">
    <citation type="submission" date="2017-04" db="EMBL/GenBank/DDBJ databases">
        <title>Novel microbial lineages endemic to geothermal iron-oxide mats fill important gaps in the evolutionary history of Archaea.</title>
        <authorList>
            <person name="Jay Z.J."/>
            <person name="Beam J.P."/>
            <person name="Dlakic M."/>
            <person name="Rusch D.B."/>
            <person name="Kozubal M.A."/>
            <person name="Inskeep W.P."/>
        </authorList>
    </citation>
    <scope>NUCLEOTIDE SEQUENCE [LARGE SCALE GENOMIC DNA]</scope>
    <source>
        <strain evidence="2">ECH_B_SAG-G06</strain>
    </source>
</reference>
<keyword evidence="1" id="KW-1133">Transmembrane helix</keyword>
<feature type="transmembrane region" description="Helical" evidence="1">
    <location>
        <begin position="208"/>
        <end position="223"/>
    </location>
</feature>
<keyword evidence="1" id="KW-0812">Transmembrane</keyword>
<feature type="transmembrane region" description="Helical" evidence="1">
    <location>
        <begin position="44"/>
        <end position="71"/>
    </location>
</feature>
<organism evidence="2 3">
    <name type="scientific">Candidatus Marsarchaeota G2 archaeon ECH_B_SAG-G06</name>
    <dbReference type="NCBI Taxonomy" id="1978166"/>
    <lineage>
        <taxon>Archaea</taxon>
        <taxon>Candidatus Marsarchaeota</taxon>
        <taxon>Candidatus Marsarchaeota group 2</taxon>
    </lineage>
</organism>
<keyword evidence="1" id="KW-0472">Membrane</keyword>
<gene>
    <name evidence="2" type="ORF">B9Q12_03730</name>
</gene>
<evidence type="ECO:0000256" key="1">
    <source>
        <dbReference type="SAM" id="Phobius"/>
    </source>
</evidence>